<feature type="compositionally biased region" description="Pro residues" evidence="1">
    <location>
        <begin position="44"/>
        <end position="55"/>
    </location>
</feature>
<feature type="transmembrane region" description="Helical" evidence="2">
    <location>
        <begin position="183"/>
        <end position="200"/>
    </location>
</feature>
<dbReference type="RefSeq" id="WP_097207422.1">
    <property type="nucleotide sequence ID" value="NZ_JACHXB010000006.1"/>
</dbReference>
<dbReference type="Proteomes" id="UP000219514">
    <property type="component" value="Unassembled WGS sequence"/>
</dbReference>
<feature type="transmembrane region" description="Helical" evidence="2">
    <location>
        <begin position="90"/>
        <end position="111"/>
    </location>
</feature>
<protein>
    <submittedName>
        <fullName evidence="3">Uncharacterized protein</fullName>
    </submittedName>
</protein>
<evidence type="ECO:0000256" key="1">
    <source>
        <dbReference type="SAM" id="MobiDB-lite"/>
    </source>
</evidence>
<evidence type="ECO:0000313" key="4">
    <source>
        <dbReference type="Proteomes" id="UP000219514"/>
    </source>
</evidence>
<reference evidence="3 4" key="1">
    <citation type="submission" date="2017-09" db="EMBL/GenBank/DDBJ databases">
        <authorList>
            <person name="Ehlers B."/>
            <person name="Leendertz F.H."/>
        </authorList>
    </citation>
    <scope>NUCLEOTIDE SEQUENCE [LARGE SCALE GENOMIC DNA]</scope>
    <source>
        <strain evidence="3 4">DSM 46844</strain>
    </source>
</reference>
<feature type="transmembrane region" description="Helical" evidence="2">
    <location>
        <begin position="157"/>
        <end position="177"/>
    </location>
</feature>
<evidence type="ECO:0000256" key="2">
    <source>
        <dbReference type="SAM" id="Phobius"/>
    </source>
</evidence>
<keyword evidence="4" id="KW-1185">Reference proteome</keyword>
<gene>
    <name evidence="3" type="ORF">SAMN06893097_10786</name>
</gene>
<feature type="region of interest" description="Disordered" evidence="1">
    <location>
        <begin position="1"/>
        <end position="85"/>
    </location>
</feature>
<feature type="transmembrane region" description="Helical" evidence="2">
    <location>
        <begin position="123"/>
        <end position="145"/>
    </location>
</feature>
<dbReference type="EMBL" id="OBDO01000007">
    <property type="protein sequence ID" value="SNX97445.1"/>
    <property type="molecule type" value="Genomic_DNA"/>
</dbReference>
<dbReference type="AlphaFoldDB" id="A0A285EEH8"/>
<keyword evidence="2" id="KW-1133">Transmembrane helix</keyword>
<feature type="compositionally biased region" description="Polar residues" evidence="1">
    <location>
        <begin position="1"/>
        <end position="10"/>
    </location>
</feature>
<keyword evidence="2" id="KW-0812">Transmembrane</keyword>
<accession>A0A285EEH8</accession>
<organism evidence="3 4">
    <name type="scientific">Geodermatophilus sabuli</name>
    <dbReference type="NCBI Taxonomy" id="1564158"/>
    <lineage>
        <taxon>Bacteria</taxon>
        <taxon>Bacillati</taxon>
        <taxon>Actinomycetota</taxon>
        <taxon>Actinomycetes</taxon>
        <taxon>Geodermatophilales</taxon>
        <taxon>Geodermatophilaceae</taxon>
        <taxon>Geodermatophilus</taxon>
    </lineage>
</organism>
<dbReference type="OrthoDB" id="5198792at2"/>
<name>A0A285EEH8_9ACTN</name>
<evidence type="ECO:0000313" key="3">
    <source>
        <dbReference type="EMBL" id="SNX97445.1"/>
    </source>
</evidence>
<keyword evidence="2" id="KW-0472">Membrane</keyword>
<sequence length="205" mass="20823">MSHPTTSPQPVATPDVPGTQEIPVAGATATGTQHLPRIEDQPTAPGPGSEPPVQPTGPVDFVPGLPGVGTPPPPAPTKAPRTPRTAAQRAALAGAGLTVVSLLLLELGLALPFGAESFWTTVPLWSVFATLATLLGLLPSAARLLGTRLRPGTAWRAAAGGLTGLAVFWVLVVLPRADSDRGFLLTAALAALGAALWTAAPTRRD</sequence>
<proteinExistence type="predicted"/>